<dbReference type="RefSeq" id="WP_154595946.1">
    <property type="nucleotide sequence ID" value="NZ_CP060587.1"/>
</dbReference>
<dbReference type="EMBL" id="JACTVM010000004">
    <property type="protein sequence ID" value="MBC9227265.1"/>
    <property type="molecule type" value="Genomic_DNA"/>
</dbReference>
<sequence length="283" mass="31396">MSSSTSSFKTVLRGYDPAEVDAHIATLKEHAKGLRNQITEVENKLAAVTEPNFAHLGDRVGQILTLAEEESAELRKRTAKEIERQRTDAADAVRKLRKEADAYAVATRTEADDYAQATRDEADAYALTTRTEADEYARTTRDAADQEAARIVSEAAEKAAAVTGAAQTELDRITAEQQRVLAEHEQEMAGWRAKAEAERTEAERLDRERADEAHRQATAIVAEAQQEAERIRLEAEREVAEIERRSESINAQLANVRRALAHLTGDDVQEPQGSLFEVTNDQS</sequence>
<evidence type="ECO:0000313" key="6">
    <source>
        <dbReference type="Proteomes" id="UP000620591"/>
    </source>
</evidence>
<protein>
    <submittedName>
        <fullName evidence="3">DivIVA domain-containing protein</fullName>
    </submittedName>
</protein>
<keyword evidence="5" id="KW-1185">Reference proteome</keyword>
<dbReference type="EMBL" id="CP060587">
    <property type="protein sequence ID" value="QNL94699.1"/>
    <property type="molecule type" value="Genomic_DNA"/>
</dbReference>
<dbReference type="AlphaFoldDB" id="A0A8I0EW08"/>
<evidence type="ECO:0000313" key="3">
    <source>
        <dbReference type="EMBL" id="MBC9227265.1"/>
    </source>
</evidence>
<keyword evidence="1" id="KW-0175">Coiled coil</keyword>
<dbReference type="Proteomes" id="UP000620591">
    <property type="component" value="Unassembled WGS sequence"/>
</dbReference>
<feature type="coiled-coil region" evidence="1">
    <location>
        <begin position="181"/>
        <end position="259"/>
    </location>
</feature>
<dbReference type="GO" id="GO:0051301">
    <property type="term" value="P:cell division"/>
    <property type="evidence" value="ECO:0007669"/>
    <property type="project" value="UniProtKB-KW"/>
</dbReference>
<dbReference type="NCBIfam" id="TIGR03544">
    <property type="entry name" value="DivI1A_domain"/>
    <property type="match status" value="1"/>
</dbReference>
<dbReference type="SUPFAM" id="SSF58113">
    <property type="entry name" value="Apolipoprotein A-I"/>
    <property type="match status" value="1"/>
</dbReference>
<evidence type="ECO:0000256" key="2">
    <source>
        <dbReference type="SAM" id="MobiDB-lite"/>
    </source>
</evidence>
<proteinExistence type="predicted"/>
<evidence type="ECO:0000313" key="5">
    <source>
        <dbReference type="Proteomes" id="UP000515871"/>
    </source>
</evidence>
<dbReference type="GO" id="GO:0005737">
    <property type="term" value="C:cytoplasm"/>
    <property type="evidence" value="ECO:0007669"/>
    <property type="project" value="UniProtKB-SubCell"/>
</dbReference>
<reference evidence="3" key="1">
    <citation type="submission" date="2020-09" db="EMBL/GenBank/DDBJ databases">
        <title>Novel species in genus Aeromicrobium.</title>
        <authorList>
            <person name="Zhang G."/>
        </authorList>
    </citation>
    <scope>NUCLEOTIDE SEQUENCE</scope>
    <source>
        <strain evidence="5">zg-629</strain>
        <strain evidence="4">Zg-629</strain>
        <strain evidence="3">Zg-636</strain>
    </source>
</reference>
<dbReference type="InterPro" id="IPR019933">
    <property type="entry name" value="DivIVA_domain"/>
</dbReference>
<accession>A0A8I0EW08</accession>
<dbReference type="Proteomes" id="UP000515871">
    <property type="component" value="Chromosome"/>
</dbReference>
<organism evidence="3 6">
    <name type="scientific">Aeromicrobium senzhongii</name>
    <dbReference type="NCBI Taxonomy" id="2663859"/>
    <lineage>
        <taxon>Bacteria</taxon>
        <taxon>Bacillati</taxon>
        <taxon>Actinomycetota</taxon>
        <taxon>Actinomycetes</taxon>
        <taxon>Propionibacteriales</taxon>
        <taxon>Nocardioidaceae</taxon>
        <taxon>Aeromicrobium</taxon>
    </lineage>
</organism>
<evidence type="ECO:0000256" key="1">
    <source>
        <dbReference type="SAM" id="Coils"/>
    </source>
</evidence>
<name>A0A8I0EW08_9ACTN</name>
<gene>
    <name evidence="4" type="ORF">H9L21_01645</name>
    <name evidence="3" type="ORF">IBG24_13170</name>
</gene>
<evidence type="ECO:0000313" key="4">
    <source>
        <dbReference type="EMBL" id="QNL94699.1"/>
    </source>
</evidence>
<feature type="region of interest" description="Disordered" evidence="2">
    <location>
        <begin position="264"/>
        <end position="283"/>
    </location>
</feature>